<evidence type="ECO:0000259" key="1">
    <source>
        <dbReference type="Pfam" id="PF01636"/>
    </source>
</evidence>
<dbReference type="EMBL" id="CADCTF010000151">
    <property type="protein sequence ID" value="CAA9266974.1"/>
    <property type="molecule type" value="Genomic_DNA"/>
</dbReference>
<organism evidence="2">
    <name type="scientific">uncultured Acidimicrobiales bacterium</name>
    <dbReference type="NCBI Taxonomy" id="310071"/>
    <lineage>
        <taxon>Bacteria</taxon>
        <taxon>Bacillati</taxon>
        <taxon>Actinomycetota</taxon>
        <taxon>Acidimicrobiia</taxon>
        <taxon>Acidimicrobiales</taxon>
        <taxon>environmental samples</taxon>
    </lineage>
</organism>
<accession>A0A6J4J335</accession>
<dbReference type="InterPro" id="IPR011009">
    <property type="entry name" value="Kinase-like_dom_sf"/>
</dbReference>
<sequence length="349" mass="37195">MGSCPTPTGIADLSADWLSCALGRPVADVGMTPIGTGQVADSVRLTIEYVDGPPEPATLVAKVPSGDEASRRAARLTRTYEKEAGFFTDLAAGVPVRTPHCSWAGFDAATDAYAVVLEDLAPGVPGDQLLGCTPAQAAAAVDEVALLHGAMWGAPGLDRFAWLGGASAAAVRPAAGSFLERLLPPFLERYERRLSPDVVELAQRAVPRLSRSAPVGGPRTIVHGDFRNDNLMFGHPDGRVCVLDWQTVAVNHGVSDLSYFLGGSLLTDVRRGHEEELVGRYRAGLARQGISLTADECWRGYRRFAFGGLTMAVIAAMLVERTDRGDDMFLAMAERAGRHALDLDAEELL</sequence>
<dbReference type="PANTHER" id="PTHR11012:SF30">
    <property type="entry name" value="PROTEIN KINASE-LIKE DOMAIN-CONTAINING"/>
    <property type="match status" value="1"/>
</dbReference>
<protein>
    <recommendedName>
        <fullName evidence="1">Aminoglycoside phosphotransferase domain-containing protein</fullName>
    </recommendedName>
</protein>
<dbReference type="Pfam" id="PF01636">
    <property type="entry name" value="APH"/>
    <property type="match status" value="1"/>
</dbReference>
<dbReference type="AlphaFoldDB" id="A0A6J4J335"/>
<reference evidence="2" key="1">
    <citation type="submission" date="2020-02" db="EMBL/GenBank/DDBJ databases">
        <authorList>
            <person name="Meier V. D."/>
        </authorList>
    </citation>
    <scope>NUCLEOTIDE SEQUENCE</scope>
    <source>
        <strain evidence="2">AVDCRST_MAG50</strain>
    </source>
</reference>
<dbReference type="Gene3D" id="3.90.1200.10">
    <property type="match status" value="1"/>
</dbReference>
<name>A0A6J4J335_9ACTN</name>
<proteinExistence type="predicted"/>
<dbReference type="PANTHER" id="PTHR11012">
    <property type="entry name" value="PROTEIN KINASE-LIKE DOMAIN-CONTAINING"/>
    <property type="match status" value="1"/>
</dbReference>
<gene>
    <name evidence="2" type="ORF">AVDCRST_MAG50-3204</name>
</gene>
<feature type="domain" description="Aminoglycoside phosphotransferase" evidence="1">
    <location>
        <begin position="72"/>
        <end position="286"/>
    </location>
</feature>
<dbReference type="InterPro" id="IPR002575">
    <property type="entry name" value="Aminoglycoside_PTrfase"/>
</dbReference>
<evidence type="ECO:0000313" key="2">
    <source>
        <dbReference type="EMBL" id="CAA9266974.1"/>
    </source>
</evidence>
<dbReference type="SUPFAM" id="SSF56112">
    <property type="entry name" value="Protein kinase-like (PK-like)"/>
    <property type="match status" value="1"/>
</dbReference>